<keyword evidence="6 10" id="KW-1133">Transmembrane helix</keyword>
<feature type="transmembrane region" description="Helical" evidence="10">
    <location>
        <begin position="142"/>
        <end position="162"/>
    </location>
</feature>
<keyword evidence="5 10" id="KW-0812">Transmembrane</keyword>
<keyword evidence="7" id="KW-0406">Ion transport</keyword>
<evidence type="ECO:0000256" key="5">
    <source>
        <dbReference type="ARBA" id="ARBA00022692"/>
    </source>
</evidence>
<evidence type="ECO:0000256" key="4">
    <source>
        <dbReference type="ARBA" id="ARBA00022475"/>
    </source>
</evidence>
<organism evidence="11 12">
    <name type="scientific">Persicimonas caeni</name>
    <dbReference type="NCBI Taxonomy" id="2292766"/>
    <lineage>
        <taxon>Bacteria</taxon>
        <taxon>Deltaproteobacteria</taxon>
        <taxon>Bradymonadales</taxon>
        <taxon>Bradymonadaceae</taxon>
        <taxon>Persicimonas</taxon>
    </lineage>
</organism>
<evidence type="ECO:0000256" key="10">
    <source>
        <dbReference type="SAM" id="Phobius"/>
    </source>
</evidence>
<sequence>MANPRNIDATEGDLVKKSLLIAWPAVLQAILVNFYAFNDFFFIGLLDNPAATAALSACFAILVVNYTLLNMIATGSTTLIAQYFGRRQKDKLASILRQAITSEILWGALIGLLGLALLPLIISMSNVTPAVGAEIDGYLSVIYWTSPFFALMLVVIGAFRACGNTRVPLVLEVASLLINVLLNYLLVLGPGPLPSLGVAGAAVATGVSRGIPGVIGLWLIFRGGLDVDLHRAEDGERSWLPTPKVLGAMFRIGIFSSISGAIYGTVYFILNRMAGEIGPAAQGGLGAGLRGIEWIGFAFGDGFFAASIAMVGQNLGADKPKRAFKGALLNAGLSALSCQLVGFGFLLAPEQLTAIVTGDPQTLAYGAEYVRTIGWVMWAVGFEMAMYGAFVGAGQTRVTMAISGTANLLRVPLVAWFLFGPEMFGEGVLWSFTGLADAPPIVGTFSAIANAIAITAVLKAIVFTIYLLWRRGFAERVDVFAN</sequence>
<keyword evidence="12" id="KW-1185">Reference proteome</keyword>
<feature type="transmembrane region" description="Helical" evidence="10">
    <location>
        <begin position="169"/>
        <end position="187"/>
    </location>
</feature>
<dbReference type="InterPro" id="IPR048279">
    <property type="entry name" value="MdtK-like"/>
</dbReference>
<dbReference type="GO" id="GO:0042910">
    <property type="term" value="F:xenobiotic transmembrane transporter activity"/>
    <property type="evidence" value="ECO:0007669"/>
    <property type="project" value="InterPro"/>
</dbReference>
<dbReference type="GO" id="GO:0015297">
    <property type="term" value="F:antiporter activity"/>
    <property type="evidence" value="ECO:0007669"/>
    <property type="project" value="UniProtKB-KW"/>
</dbReference>
<dbReference type="NCBIfam" id="TIGR00797">
    <property type="entry name" value="matE"/>
    <property type="match status" value="1"/>
</dbReference>
<feature type="transmembrane region" description="Helical" evidence="10">
    <location>
        <begin position="199"/>
        <end position="221"/>
    </location>
</feature>
<dbReference type="InterPro" id="IPR050222">
    <property type="entry name" value="MATE_MdtK"/>
</dbReference>
<protein>
    <recommendedName>
        <fullName evidence="9">Multidrug-efflux transporter</fullName>
    </recommendedName>
</protein>
<feature type="transmembrane region" description="Helical" evidence="10">
    <location>
        <begin position="294"/>
        <end position="315"/>
    </location>
</feature>
<keyword evidence="8 10" id="KW-0472">Membrane</keyword>
<accession>A0A4Y6PNS5</accession>
<evidence type="ECO:0000256" key="7">
    <source>
        <dbReference type="ARBA" id="ARBA00023065"/>
    </source>
</evidence>
<keyword evidence="4" id="KW-1003">Cell membrane</keyword>
<reference evidence="11 12" key="1">
    <citation type="submission" date="2019-06" db="EMBL/GenBank/DDBJ databases">
        <title>Persicimonas caeni gen. nov., sp. nov., a predatory bacterium isolated from solar saltern.</title>
        <authorList>
            <person name="Wang S."/>
        </authorList>
    </citation>
    <scope>NUCLEOTIDE SEQUENCE [LARGE SCALE GENOMIC DNA]</scope>
    <source>
        <strain evidence="11 12">YN101</strain>
    </source>
</reference>
<evidence type="ECO:0000256" key="1">
    <source>
        <dbReference type="ARBA" id="ARBA00004651"/>
    </source>
</evidence>
<dbReference type="AlphaFoldDB" id="A0A4Y6PNS5"/>
<proteinExistence type="predicted"/>
<evidence type="ECO:0000256" key="9">
    <source>
        <dbReference type="ARBA" id="ARBA00031636"/>
    </source>
</evidence>
<gene>
    <name evidence="11" type="ORF">FIV42_01485</name>
</gene>
<dbReference type="InterPro" id="IPR002528">
    <property type="entry name" value="MATE_fam"/>
</dbReference>
<accession>A0A5B8Y3Q2</accession>
<feature type="transmembrane region" description="Helical" evidence="10">
    <location>
        <begin position="327"/>
        <end position="349"/>
    </location>
</feature>
<dbReference type="RefSeq" id="WP_141195953.1">
    <property type="nucleotide sequence ID" value="NZ_CP041186.1"/>
</dbReference>
<feature type="transmembrane region" description="Helical" evidence="10">
    <location>
        <begin position="369"/>
        <end position="391"/>
    </location>
</feature>
<feature type="transmembrane region" description="Helical" evidence="10">
    <location>
        <begin position="50"/>
        <end position="83"/>
    </location>
</feature>
<evidence type="ECO:0000313" key="11">
    <source>
        <dbReference type="EMBL" id="QDG49455.1"/>
    </source>
</evidence>
<dbReference type="OrthoDB" id="9805232at2"/>
<name>A0A4Y6PNS5_PERCE</name>
<feature type="transmembrane region" description="Helical" evidence="10">
    <location>
        <begin position="398"/>
        <end position="419"/>
    </location>
</feature>
<evidence type="ECO:0000313" key="12">
    <source>
        <dbReference type="Proteomes" id="UP000315995"/>
    </source>
</evidence>
<evidence type="ECO:0000256" key="6">
    <source>
        <dbReference type="ARBA" id="ARBA00022989"/>
    </source>
</evidence>
<dbReference type="Proteomes" id="UP000315995">
    <property type="component" value="Chromosome"/>
</dbReference>
<feature type="transmembrane region" description="Helical" evidence="10">
    <location>
        <begin position="248"/>
        <end position="270"/>
    </location>
</feature>
<dbReference type="EMBL" id="CP041186">
    <property type="protein sequence ID" value="QDG49455.1"/>
    <property type="molecule type" value="Genomic_DNA"/>
</dbReference>
<dbReference type="Pfam" id="PF01554">
    <property type="entry name" value="MatE"/>
    <property type="match status" value="2"/>
</dbReference>
<dbReference type="GO" id="GO:0006811">
    <property type="term" value="P:monoatomic ion transport"/>
    <property type="evidence" value="ECO:0007669"/>
    <property type="project" value="UniProtKB-KW"/>
</dbReference>
<evidence type="ECO:0000256" key="8">
    <source>
        <dbReference type="ARBA" id="ARBA00023136"/>
    </source>
</evidence>
<dbReference type="PANTHER" id="PTHR43298:SF2">
    <property type="entry name" value="FMN_FAD EXPORTER YEEO-RELATED"/>
    <property type="match status" value="1"/>
</dbReference>
<dbReference type="PIRSF" id="PIRSF006603">
    <property type="entry name" value="DinF"/>
    <property type="match status" value="1"/>
</dbReference>
<evidence type="ECO:0000256" key="2">
    <source>
        <dbReference type="ARBA" id="ARBA00022448"/>
    </source>
</evidence>
<feature type="transmembrane region" description="Helical" evidence="10">
    <location>
        <begin position="439"/>
        <end position="469"/>
    </location>
</feature>
<comment type="subcellular location">
    <subcellularLocation>
        <location evidence="1">Cell membrane</location>
        <topology evidence="1">Multi-pass membrane protein</topology>
    </subcellularLocation>
</comment>
<dbReference type="GO" id="GO:0005886">
    <property type="term" value="C:plasma membrane"/>
    <property type="evidence" value="ECO:0007669"/>
    <property type="project" value="UniProtKB-SubCell"/>
</dbReference>
<feature type="transmembrane region" description="Helical" evidence="10">
    <location>
        <begin position="20"/>
        <end position="38"/>
    </location>
</feature>
<keyword evidence="2" id="KW-0813">Transport</keyword>
<evidence type="ECO:0000256" key="3">
    <source>
        <dbReference type="ARBA" id="ARBA00022449"/>
    </source>
</evidence>
<keyword evidence="3" id="KW-0050">Antiport</keyword>
<feature type="transmembrane region" description="Helical" evidence="10">
    <location>
        <begin position="104"/>
        <end position="122"/>
    </location>
</feature>
<dbReference type="PANTHER" id="PTHR43298">
    <property type="entry name" value="MULTIDRUG RESISTANCE PROTEIN NORM-RELATED"/>
    <property type="match status" value="1"/>
</dbReference>